<keyword evidence="1 3" id="KW-0474">Menaquinone biosynthesis</keyword>
<dbReference type="Pfam" id="PF00561">
    <property type="entry name" value="Abhydrolase_1"/>
    <property type="match status" value="1"/>
</dbReference>
<reference evidence="5" key="2">
    <citation type="submission" date="2020-09" db="EMBL/GenBank/DDBJ databases">
        <authorList>
            <person name="Sun Q."/>
            <person name="Zhou Y."/>
        </authorList>
    </citation>
    <scope>NUCLEOTIDE SEQUENCE</scope>
    <source>
        <strain evidence="5">CGMCC 1.12754</strain>
    </source>
</reference>
<dbReference type="Gene3D" id="3.40.50.1820">
    <property type="entry name" value="alpha/beta hydrolase"/>
    <property type="match status" value="1"/>
</dbReference>
<dbReference type="InterPro" id="IPR000073">
    <property type="entry name" value="AB_hydrolase_1"/>
</dbReference>
<dbReference type="InterPro" id="IPR022485">
    <property type="entry name" value="SHCHC_synthase_MenH"/>
</dbReference>
<proteinExistence type="inferred from homology"/>
<comment type="subunit">
    <text evidence="3">Monomer.</text>
</comment>
<evidence type="ECO:0000256" key="3">
    <source>
        <dbReference type="HAMAP-Rule" id="MF_01660"/>
    </source>
</evidence>
<dbReference type="NCBIfam" id="TIGR03695">
    <property type="entry name" value="menH_SHCHC"/>
    <property type="match status" value="1"/>
</dbReference>
<comment type="caution">
    <text evidence="5">The sequence shown here is derived from an EMBL/GenBank/DDBJ whole genome shotgun (WGS) entry which is preliminary data.</text>
</comment>
<name>A0A917H376_9BACI</name>
<dbReference type="PANTHER" id="PTHR42916:SF1">
    <property type="entry name" value="PROTEIN PHYLLO, CHLOROPLASTIC"/>
    <property type="match status" value="1"/>
</dbReference>
<gene>
    <name evidence="3 5" type="primary">menH</name>
    <name evidence="5" type="ORF">GCM10011398_07200</name>
</gene>
<dbReference type="Proteomes" id="UP000622860">
    <property type="component" value="Unassembled WGS sequence"/>
</dbReference>
<dbReference type="GO" id="GO:0009234">
    <property type="term" value="P:menaquinone biosynthetic process"/>
    <property type="evidence" value="ECO:0007669"/>
    <property type="project" value="UniProtKB-UniRule"/>
</dbReference>
<protein>
    <recommendedName>
        <fullName evidence="3">Putative 2-succinyl-6-hydroxy-2,4-cyclohexadiene-1-carboxylate synthase</fullName>
        <shortName evidence="3">SHCHC synthase</shortName>
        <ecNumber evidence="3">4.2.99.20</ecNumber>
    </recommendedName>
</protein>
<organism evidence="5 6">
    <name type="scientific">Virgibacillus oceani</name>
    <dbReference type="NCBI Taxonomy" id="1479511"/>
    <lineage>
        <taxon>Bacteria</taxon>
        <taxon>Bacillati</taxon>
        <taxon>Bacillota</taxon>
        <taxon>Bacilli</taxon>
        <taxon>Bacillales</taxon>
        <taxon>Bacillaceae</taxon>
        <taxon>Virgibacillus</taxon>
    </lineage>
</organism>
<evidence type="ECO:0000313" key="5">
    <source>
        <dbReference type="EMBL" id="GGG66149.1"/>
    </source>
</evidence>
<keyword evidence="2 3" id="KW-0456">Lyase</keyword>
<evidence type="ECO:0000259" key="4">
    <source>
        <dbReference type="Pfam" id="PF00561"/>
    </source>
</evidence>
<comment type="pathway">
    <text evidence="3">Quinol/quinone metabolism; menaquinone biosynthesis.</text>
</comment>
<dbReference type="GO" id="GO:0070205">
    <property type="term" value="F:2-succinyl-6-hydroxy-2,4-cyclohexadiene-1-carboxylate synthase activity"/>
    <property type="evidence" value="ECO:0007669"/>
    <property type="project" value="UniProtKB-UniRule"/>
</dbReference>
<dbReference type="SUPFAM" id="SSF53474">
    <property type="entry name" value="alpha/beta-Hydrolases"/>
    <property type="match status" value="1"/>
</dbReference>
<dbReference type="PANTHER" id="PTHR42916">
    <property type="entry name" value="2-SUCCINYL-5-ENOLPYRUVYL-6-HYDROXY-3-CYCLOHEXENE-1-CARBOXYLATE SYNTHASE"/>
    <property type="match status" value="1"/>
</dbReference>
<dbReference type="HAMAP" id="MF_01660">
    <property type="entry name" value="MenH"/>
    <property type="match status" value="1"/>
</dbReference>
<sequence length="267" mass="30749">MFYTINDASYWYKISGKGQTIVLLHGFTGSSLTWDKFVERWQSDFQIVTIDLPGHGRTKTESPRTMEMCCDDLVELFNHLKLKDIHLAGYSMGGRTALSFAMTYPRLIKSLILESASPGLELVRERNNRMRHDEKLAQKIENEGLAKFIDFWESIPLFETQKALPEEIRQTIRNERLAQTEEGLVQSLRYMGTGTQPSWWSRLDQLHIPILLIAGERDTKFVQLNKKMKYSLQSSRLVVAENAGHAIHVEQAEFFGRIVSEFVFATT</sequence>
<keyword evidence="6" id="KW-1185">Reference proteome</keyword>
<dbReference type="EC" id="4.2.99.20" evidence="3"/>
<evidence type="ECO:0000313" key="6">
    <source>
        <dbReference type="Proteomes" id="UP000622860"/>
    </source>
</evidence>
<comment type="catalytic activity">
    <reaction evidence="3">
        <text>5-enolpyruvoyl-6-hydroxy-2-succinyl-cyclohex-3-ene-1-carboxylate = (1R,6R)-6-hydroxy-2-succinyl-cyclohexa-2,4-diene-1-carboxylate + pyruvate</text>
        <dbReference type="Rhea" id="RHEA:25597"/>
        <dbReference type="ChEBI" id="CHEBI:15361"/>
        <dbReference type="ChEBI" id="CHEBI:58689"/>
        <dbReference type="ChEBI" id="CHEBI:58818"/>
        <dbReference type="EC" id="4.2.99.20"/>
    </reaction>
</comment>
<comment type="similarity">
    <text evidence="3">Belongs to the AB hydrolase superfamily. MenH family.</text>
</comment>
<feature type="domain" description="AB hydrolase-1" evidence="4">
    <location>
        <begin position="20"/>
        <end position="250"/>
    </location>
</feature>
<dbReference type="PRINTS" id="PR00111">
    <property type="entry name" value="ABHYDROLASE"/>
</dbReference>
<dbReference type="InterPro" id="IPR029058">
    <property type="entry name" value="AB_hydrolase_fold"/>
</dbReference>
<accession>A0A917H376</accession>
<comment type="function">
    <text evidence="3">Catalyzes a proton abstraction reaction that results in 2,5-elimination of pyruvate from 2-succinyl-5-enolpyruvyl-6-hydroxy-3-cyclohexene-1-carboxylate (SEPHCHC) and the formation of 2-succinyl-6-hydroxy-2,4-cyclohexadiene-1-carboxylate (SHCHC).</text>
</comment>
<reference evidence="5" key="1">
    <citation type="journal article" date="2014" name="Int. J. Syst. Evol. Microbiol.">
        <title>Complete genome sequence of Corynebacterium casei LMG S-19264T (=DSM 44701T), isolated from a smear-ripened cheese.</title>
        <authorList>
            <consortium name="US DOE Joint Genome Institute (JGI-PGF)"/>
            <person name="Walter F."/>
            <person name="Albersmeier A."/>
            <person name="Kalinowski J."/>
            <person name="Ruckert C."/>
        </authorList>
    </citation>
    <scope>NUCLEOTIDE SEQUENCE</scope>
    <source>
        <strain evidence="5">CGMCC 1.12754</strain>
    </source>
</reference>
<evidence type="ECO:0000256" key="1">
    <source>
        <dbReference type="ARBA" id="ARBA00022428"/>
    </source>
</evidence>
<evidence type="ECO:0000256" key="2">
    <source>
        <dbReference type="ARBA" id="ARBA00023239"/>
    </source>
</evidence>
<comment type="pathway">
    <text evidence="3">Quinol/quinone metabolism; 1,4-dihydroxy-2-naphthoate biosynthesis; 1,4-dihydroxy-2-naphthoate from chorismate: step 3/7.</text>
</comment>
<dbReference type="AlphaFoldDB" id="A0A917H376"/>
<dbReference type="EMBL" id="BMFR01000002">
    <property type="protein sequence ID" value="GGG66149.1"/>
    <property type="molecule type" value="Genomic_DNA"/>
</dbReference>